<dbReference type="AlphaFoldDB" id="A0A1T1DH19"/>
<dbReference type="Proteomes" id="UP000191008">
    <property type="component" value="Unassembled WGS sequence"/>
</dbReference>
<dbReference type="RefSeq" id="WP_025182588.1">
    <property type="nucleotide sequence ID" value="NZ_MVIT01000078.1"/>
</dbReference>
<comment type="caution">
    <text evidence="1">The sequence shown here is derived from an EMBL/GenBank/DDBJ whole genome shotgun (WGS) entry which is preliminary data.</text>
</comment>
<evidence type="ECO:0000313" key="2">
    <source>
        <dbReference type="Proteomes" id="UP000191008"/>
    </source>
</evidence>
<reference evidence="1 2" key="1">
    <citation type="submission" date="2017-02" db="EMBL/GenBank/DDBJ databases">
        <title>Comparative genomic analysis of Brazilian Leptospira kirschneri strains of different serogroups.</title>
        <authorList>
            <person name="Moreno L.Z."/>
            <person name="Miraglia F."/>
            <person name="Kremer F.S."/>
            <person name="Eslabao M.R."/>
            <person name="Lilenbaum W."/>
            <person name="Dellagostin O.A."/>
            <person name="Moreno A.M."/>
        </authorList>
    </citation>
    <scope>NUCLEOTIDE SEQUENCE [LARGE SCALE GENOMIC DNA]</scope>
    <source>
        <strain evidence="1 2">M110/06</strain>
    </source>
</reference>
<protein>
    <submittedName>
        <fullName evidence="1">Uncharacterized protein</fullName>
    </submittedName>
</protein>
<sequence length="178" mass="21294">MIVLQNINLQWNKLMRGAPYSTLRNRLDKSYQLPEIMFHYNKNIGIPYHDVRILQTKDGFKTILNECRYFESQNMNWKIGCTEIIKEDSKYTLYFLYSKNCGYPIRYGKTFGFLHEKALDIFSNEFGRILYNGRHTDSDTGEWFYSLNILNVCETEEKNCNLFLKEPDKKYEQLGILY</sequence>
<organism evidence="1 2">
    <name type="scientific">Leptospira kirschneri serovar Pomona</name>
    <dbReference type="NCBI Taxonomy" id="561005"/>
    <lineage>
        <taxon>Bacteria</taxon>
        <taxon>Pseudomonadati</taxon>
        <taxon>Spirochaetota</taxon>
        <taxon>Spirochaetia</taxon>
        <taxon>Leptospirales</taxon>
        <taxon>Leptospiraceae</taxon>
        <taxon>Leptospira</taxon>
    </lineage>
</organism>
<gene>
    <name evidence="1" type="ORF">B1J93_20835</name>
</gene>
<dbReference type="EMBL" id="MVIT01000078">
    <property type="protein sequence ID" value="OOV40010.1"/>
    <property type="molecule type" value="Genomic_DNA"/>
</dbReference>
<evidence type="ECO:0000313" key="1">
    <source>
        <dbReference type="EMBL" id="OOV40010.1"/>
    </source>
</evidence>
<accession>A0A1T1DH19</accession>
<name>A0A1T1DH19_9LEPT</name>
<proteinExistence type="predicted"/>